<accession>A0A9P5TN16</accession>
<sequence>MNDSSTIPSKQQYFLKTAPLLPSVSNSKFGNLYLRHHSGGINAIMVMPSPPKFIKANSDTYPASVFFTSASHPGRQWGLVLGRNKNAREDKLGAWEEVLIVEDEGDQGFAWQATGDVPGREELVWIGNSDAAVKDAEDEAEVPNKDSKQNKRWKGWMVCEWQYEHPQLFWVTDELKSELPEFCERVRIWREMLE</sequence>
<dbReference type="InterPro" id="IPR057229">
    <property type="entry name" value="DUF7907"/>
</dbReference>
<evidence type="ECO:0000313" key="3">
    <source>
        <dbReference type="Proteomes" id="UP000724874"/>
    </source>
</evidence>
<evidence type="ECO:0000259" key="1">
    <source>
        <dbReference type="Pfam" id="PF25484"/>
    </source>
</evidence>
<dbReference type="OrthoDB" id="3518533at2759"/>
<dbReference type="EMBL" id="JADNYJ010000046">
    <property type="protein sequence ID" value="KAF8900682.1"/>
    <property type="molecule type" value="Genomic_DNA"/>
</dbReference>
<proteinExistence type="predicted"/>
<comment type="caution">
    <text evidence="2">The sequence shown here is derived from an EMBL/GenBank/DDBJ whole genome shotgun (WGS) entry which is preliminary data.</text>
</comment>
<dbReference type="Proteomes" id="UP000724874">
    <property type="component" value="Unassembled WGS sequence"/>
</dbReference>
<dbReference type="Pfam" id="PF25484">
    <property type="entry name" value="DUF7907"/>
    <property type="match status" value="1"/>
</dbReference>
<keyword evidence="3" id="KW-1185">Reference proteome</keyword>
<evidence type="ECO:0000313" key="2">
    <source>
        <dbReference type="EMBL" id="KAF8900682.1"/>
    </source>
</evidence>
<organism evidence="2 3">
    <name type="scientific">Gymnopilus junonius</name>
    <name type="common">Spectacular rustgill mushroom</name>
    <name type="synonym">Gymnopilus spectabilis subsp. junonius</name>
    <dbReference type="NCBI Taxonomy" id="109634"/>
    <lineage>
        <taxon>Eukaryota</taxon>
        <taxon>Fungi</taxon>
        <taxon>Dikarya</taxon>
        <taxon>Basidiomycota</taxon>
        <taxon>Agaricomycotina</taxon>
        <taxon>Agaricomycetes</taxon>
        <taxon>Agaricomycetidae</taxon>
        <taxon>Agaricales</taxon>
        <taxon>Agaricineae</taxon>
        <taxon>Hymenogastraceae</taxon>
        <taxon>Gymnopilus</taxon>
    </lineage>
</organism>
<feature type="domain" description="DUF7907" evidence="1">
    <location>
        <begin position="11"/>
        <end position="191"/>
    </location>
</feature>
<reference evidence="2" key="1">
    <citation type="submission" date="2020-11" db="EMBL/GenBank/DDBJ databases">
        <authorList>
            <consortium name="DOE Joint Genome Institute"/>
            <person name="Ahrendt S."/>
            <person name="Riley R."/>
            <person name="Andreopoulos W."/>
            <person name="LaButti K."/>
            <person name="Pangilinan J."/>
            <person name="Ruiz-duenas F.J."/>
            <person name="Barrasa J.M."/>
            <person name="Sanchez-Garcia M."/>
            <person name="Camarero S."/>
            <person name="Miyauchi S."/>
            <person name="Serrano A."/>
            <person name="Linde D."/>
            <person name="Babiker R."/>
            <person name="Drula E."/>
            <person name="Ayuso-Fernandez I."/>
            <person name="Pacheco R."/>
            <person name="Padilla G."/>
            <person name="Ferreira P."/>
            <person name="Barriuso J."/>
            <person name="Kellner H."/>
            <person name="Castanera R."/>
            <person name="Alfaro M."/>
            <person name="Ramirez L."/>
            <person name="Pisabarro A.G."/>
            <person name="Kuo A."/>
            <person name="Tritt A."/>
            <person name="Lipzen A."/>
            <person name="He G."/>
            <person name="Yan M."/>
            <person name="Ng V."/>
            <person name="Cullen D."/>
            <person name="Martin F."/>
            <person name="Rosso M.-N."/>
            <person name="Henrissat B."/>
            <person name="Hibbett D."/>
            <person name="Martinez A.T."/>
            <person name="Grigoriev I.V."/>
        </authorList>
    </citation>
    <scope>NUCLEOTIDE SEQUENCE</scope>
    <source>
        <strain evidence="2">AH 44721</strain>
    </source>
</reference>
<dbReference type="AlphaFoldDB" id="A0A9P5TN16"/>
<name>A0A9P5TN16_GYMJU</name>
<protein>
    <recommendedName>
        <fullName evidence="1">DUF7907 domain-containing protein</fullName>
    </recommendedName>
</protein>
<gene>
    <name evidence="2" type="ORF">CPB84DRAFT_1778673</name>
</gene>